<comment type="caution">
    <text evidence="2">The sequence shown here is derived from an EMBL/GenBank/DDBJ whole genome shotgun (WGS) entry which is preliminary data.</text>
</comment>
<evidence type="ECO:0000313" key="3">
    <source>
        <dbReference type="Proteomes" id="UP001156682"/>
    </source>
</evidence>
<keyword evidence="3" id="KW-1185">Reference proteome</keyword>
<evidence type="ECO:0000256" key="1">
    <source>
        <dbReference type="SAM" id="SignalP"/>
    </source>
</evidence>
<proteinExistence type="predicted"/>
<dbReference type="Pfam" id="PF09839">
    <property type="entry name" value="DUF2066"/>
    <property type="match status" value="1"/>
</dbReference>
<dbReference type="Proteomes" id="UP001156682">
    <property type="component" value="Unassembled WGS sequence"/>
</dbReference>
<reference evidence="3" key="1">
    <citation type="journal article" date="2019" name="Int. J. Syst. Evol. Microbiol.">
        <title>The Global Catalogue of Microorganisms (GCM) 10K type strain sequencing project: providing services to taxonomists for standard genome sequencing and annotation.</title>
        <authorList>
            <consortium name="The Broad Institute Genomics Platform"/>
            <consortium name="The Broad Institute Genome Sequencing Center for Infectious Disease"/>
            <person name="Wu L."/>
            <person name="Ma J."/>
        </authorList>
    </citation>
    <scope>NUCLEOTIDE SEQUENCE [LARGE SCALE GENOMIC DNA]</scope>
    <source>
        <strain evidence="3">NBRC 100033</strain>
    </source>
</reference>
<feature type="signal peptide" evidence="1">
    <location>
        <begin position="1"/>
        <end position="26"/>
    </location>
</feature>
<evidence type="ECO:0008006" key="4">
    <source>
        <dbReference type="Google" id="ProtNLM"/>
    </source>
</evidence>
<accession>A0ABQ5ZXF1</accession>
<sequence>MKLKKIAQKLAITLLACLLLSLPVYAERLTDLYTLSSLVKDTSGEQRALVANELLKKLLVKVSGTIAVLEKMPPEDFSTRLLDQENEAEFLELYSEYPGYELWKELTSAQHLINQFSYTASNESVTLSNGEVVKGQLLELTFDEAGVKSLLHRLNTQVWDANRPKVLFWVALESRKGRTLITPNSNAPLSNVLTSLSEERGIPYQLPDFNLHSATDTLFSDIWGGFSQQIITASAPYKPDAIAVGKIKASGSNWRVEWRLFTGMGSVWHNAQVRTLREALQEGVEFSAEELSKRYASQAGQGAGTYQVMISNIKHLQDYAAITAYLNGLALTSQVRVVQSADQRILFELGLRGGLDQLKANLALDGRLNEESFFGLQQSSNYAQQVTTDQPDKVKTEQADAYFRWQAN</sequence>
<evidence type="ECO:0000313" key="2">
    <source>
        <dbReference type="EMBL" id="GLR63763.1"/>
    </source>
</evidence>
<name>A0ABQ5ZXF1_9GAMM</name>
<organism evidence="2 3">
    <name type="scientific">Marinospirillum insulare</name>
    <dbReference type="NCBI Taxonomy" id="217169"/>
    <lineage>
        <taxon>Bacteria</taxon>
        <taxon>Pseudomonadati</taxon>
        <taxon>Pseudomonadota</taxon>
        <taxon>Gammaproteobacteria</taxon>
        <taxon>Oceanospirillales</taxon>
        <taxon>Oceanospirillaceae</taxon>
        <taxon>Marinospirillum</taxon>
    </lineage>
</organism>
<protein>
    <recommendedName>
        <fullName evidence="4">DUF2066 domain-containing protein</fullName>
    </recommendedName>
</protein>
<gene>
    <name evidence="2" type="ORF">GCM10007878_11980</name>
</gene>
<dbReference type="InterPro" id="IPR018642">
    <property type="entry name" value="DUF2066"/>
</dbReference>
<dbReference type="EMBL" id="BSOR01000017">
    <property type="protein sequence ID" value="GLR63763.1"/>
    <property type="molecule type" value="Genomic_DNA"/>
</dbReference>
<feature type="chain" id="PRO_5045749365" description="DUF2066 domain-containing protein" evidence="1">
    <location>
        <begin position="27"/>
        <end position="408"/>
    </location>
</feature>
<keyword evidence="1" id="KW-0732">Signal</keyword>